<dbReference type="Pfam" id="PF14567">
    <property type="entry name" value="SUKH_5"/>
    <property type="match status" value="1"/>
</dbReference>
<evidence type="ECO:0000259" key="1">
    <source>
        <dbReference type="SMART" id="SM00860"/>
    </source>
</evidence>
<dbReference type="SMART" id="SM00860">
    <property type="entry name" value="SMI1_KNR4"/>
    <property type="match status" value="1"/>
</dbReference>
<accession>A0ABX7XXE5</accession>
<dbReference type="InterPro" id="IPR037883">
    <property type="entry name" value="Knr4/Smi1-like_sf"/>
</dbReference>
<feature type="domain" description="Knr4/Smi1-like" evidence="1">
    <location>
        <begin position="23"/>
        <end position="140"/>
    </location>
</feature>
<protein>
    <submittedName>
        <fullName evidence="2">SMI1/KNR4 family protein</fullName>
    </submittedName>
</protein>
<dbReference type="RefSeq" id="WP_025079000.1">
    <property type="nucleotide sequence ID" value="NZ_BAKO01000035.1"/>
</dbReference>
<evidence type="ECO:0000313" key="2">
    <source>
        <dbReference type="EMBL" id="QUB86220.1"/>
    </source>
</evidence>
<keyword evidence="3" id="KW-1185">Reference proteome</keyword>
<name>A0ABX7XXE5_9BACT</name>
<sequence>MSIESIISKIQELKDEYVSYFKPVDDADIHLYESKVPFSLPEAYLEFLRFSNGIIICGDEMLGINNQPFDLVRAYDMEHYQTAFPMPDYIVPFAPDGGGNYYCFDTSDSNRIVFWTSNYEYSATDRPEVVNHDFCDWFHEVMLEWSIDIIGSDIFKS</sequence>
<gene>
    <name evidence="2" type="ORF">J5A51_02925</name>
</gene>
<proteinExistence type="predicted"/>
<reference evidence="2 3" key="1">
    <citation type="submission" date="2021-03" db="EMBL/GenBank/DDBJ databases">
        <title>Human Oral Microbial Genomes.</title>
        <authorList>
            <person name="Johnston C.D."/>
            <person name="Chen T."/>
            <person name="Dewhirst F.E."/>
        </authorList>
    </citation>
    <scope>NUCLEOTIDE SEQUENCE [LARGE SCALE GENOMIC DNA]</scope>
    <source>
        <strain evidence="2 3">W1435</strain>
    </source>
</reference>
<dbReference type="SUPFAM" id="SSF160631">
    <property type="entry name" value="SMI1/KNR4-like"/>
    <property type="match status" value="1"/>
</dbReference>
<dbReference type="Gene3D" id="3.40.1580.10">
    <property type="entry name" value="SMI1/KNR4-like"/>
    <property type="match status" value="1"/>
</dbReference>
<dbReference type="EMBL" id="CP072369">
    <property type="protein sequence ID" value="QUB86220.1"/>
    <property type="molecule type" value="Genomic_DNA"/>
</dbReference>
<dbReference type="Proteomes" id="UP000682005">
    <property type="component" value="Chromosome 2"/>
</dbReference>
<organism evidence="2 3">
    <name type="scientific">Prevotella fusca JCM 17724</name>
    <dbReference type="NCBI Taxonomy" id="1236517"/>
    <lineage>
        <taxon>Bacteria</taxon>
        <taxon>Pseudomonadati</taxon>
        <taxon>Bacteroidota</taxon>
        <taxon>Bacteroidia</taxon>
        <taxon>Bacteroidales</taxon>
        <taxon>Prevotellaceae</taxon>
        <taxon>Prevotella</taxon>
    </lineage>
</organism>
<dbReference type="InterPro" id="IPR018958">
    <property type="entry name" value="Knr4/Smi1-like_dom"/>
</dbReference>
<evidence type="ECO:0000313" key="3">
    <source>
        <dbReference type="Proteomes" id="UP000682005"/>
    </source>
</evidence>